<reference evidence="2 3" key="1">
    <citation type="submission" date="2019-02" db="EMBL/GenBank/DDBJ databases">
        <title>Genomic Encyclopedia of Type Strains, Phase IV (KMG-IV): sequencing the most valuable type-strain genomes for metagenomic binning, comparative biology and taxonomic classification.</title>
        <authorList>
            <person name="Goeker M."/>
        </authorList>
    </citation>
    <scope>NUCLEOTIDE SEQUENCE [LARGE SCALE GENOMIC DNA]</scope>
    <source>
        <strain evidence="2 3">DSM 18116</strain>
    </source>
</reference>
<dbReference type="AlphaFoldDB" id="A0A4Q7N452"/>
<name>A0A4Q7N452_9BACT</name>
<dbReference type="RefSeq" id="WP_130540108.1">
    <property type="nucleotide sequence ID" value="NZ_CP042431.1"/>
</dbReference>
<sequence length="312" mass="34896">MKALLCLFLIISGSTLIAQKKCNSSHVLFSPPSGTLPQPIKSLGNNPQIKCLRNVRTKQQFLNAIKTCLSKEIYKQDLDELNELLQQIGLSNGTADLTEENLNFGTIPFGTRGMLGYKKNKQIGYLYAELVPEGQEGVKGWKITGPDGCFLYIFTACGNAFYPEQPCPGCPTVNISTPADEVKIECEAKTKLKEVVTELVLVRQKKTRIPKTKTSGARRELRDIDSFVVSSQRRTFEVADGVKTNYSVKLSPYTFNGEICTDSTINIPLKLEKLETATAAVESSSSTEYIRIREYVNRRTLKYFRKIKKVTN</sequence>
<proteinExistence type="predicted"/>
<evidence type="ECO:0000313" key="2">
    <source>
        <dbReference type="EMBL" id="RZS75764.1"/>
    </source>
</evidence>
<keyword evidence="3" id="KW-1185">Reference proteome</keyword>
<keyword evidence="1" id="KW-0732">Signal</keyword>
<dbReference type="EMBL" id="SGXA01000001">
    <property type="protein sequence ID" value="RZS75764.1"/>
    <property type="molecule type" value="Genomic_DNA"/>
</dbReference>
<evidence type="ECO:0000256" key="1">
    <source>
        <dbReference type="SAM" id="SignalP"/>
    </source>
</evidence>
<feature type="signal peptide" evidence="1">
    <location>
        <begin position="1"/>
        <end position="18"/>
    </location>
</feature>
<accession>A0A4Q7N452</accession>
<evidence type="ECO:0000313" key="3">
    <source>
        <dbReference type="Proteomes" id="UP000293874"/>
    </source>
</evidence>
<gene>
    <name evidence="2" type="ORF">EV199_1637</name>
</gene>
<organism evidence="2 3">
    <name type="scientific">Pseudobacter ginsenosidimutans</name>
    <dbReference type="NCBI Taxonomy" id="661488"/>
    <lineage>
        <taxon>Bacteria</taxon>
        <taxon>Pseudomonadati</taxon>
        <taxon>Bacteroidota</taxon>
        <taxon>Chitinophagia</taxon>
        <taxon>Chitinophagales</taxon>
        <taxon>Chitinophagaceae</taxon>
        <taxon>Pseudobacter</taxon>
    </lineage>
</organism>
<dbReference type="Proteomes" id="UP000293874">
    <property type="component" value="Unassembled WGS sequence"/>
</dbReference>
<protein>
    <submittedName>
        <fullName evidence="2">Uncharacterized protein</fullName>
    </submittedName>
</protein>
<feature type="chain" id="PRO_5020537173" evidence="1">
    <location>
        <begin position="19"/>
        <end position="312"/>
    </location>
</feature>
<comment type="caution">
    <text evidence="2">The sequence shown here is derived from an EMBL/GenBank/DDBJ whole genome shotgun (WGS) entry which is preliminary data.</text>
</comment>
<dbReference type="OrthoDB" id="1048052at2"/>